<feature type="region of interest" description="Disordered" evidence="1">
    <location>
        <begin position="65"/>
        <end position="84"/>
    </location>
</feature>
<evidence type="ECO:0000256" key="2">
    <source>
        <dbReference type="SAM" id="Phobius"/>
    </source>
</evidence>
<evidence type="ECO:0000313" key="4">
    <source>
        <dbReference type="Proteomes" id="UP000663292"/>
    </source>
</evidence>
<feature type="transmembrane region" description="Helical" evidence="2">
    <location>
        <begin position="12"/>
        <end position="31"/>
    </location>
</feature>
<gene>
    <name evidence="3" type="ORF">HSEST_1198</name>
</gene>
<reference evidence="3 4" key="1">
    <citation type="submission" date="2020-11" db="EMBL/GenBank/DDBJ databases">
        <title>Carbohydrate-dependent, anaerobic sulfur respiration: A novel catabolism in halophilic archaea.</title>
        <authorList>
            <person name="Sorokin D.Y."/>
            <person name="Messina E."/>
            <person name="Smedile F."/>
            <person name="La Cono V."/>
            <person name="Hallsworth J.E."/>
            <person name="Yakimov M.M."/>
        </authorList>
    </citation>
    <scope>NUCLEOTIDE SEQUENCE [LARGE SCALE GENOMIC DNA]</scope>
    <source>
        <strain evidence="3 4">HSR-Est</strain>
    </source>
</reference>
<feature type="transmembrane region" description="Helical" evidence="2">
    <location>
        <begin position="37"/>
        <end position="56"/>
    </location>
</feature>
<dbReference type="EMBL" id="CP064791">
    <property type="protein sequence ID" value="QSG14731.1"/>
    <property type="molecule type" value="Genomic_DNA"/>
</dbReference>
<keyword evidence="2" id="KW-0472">Membrane</keyword>
<organism evidence="3 4">
    <name type="scientific">Halapricum desulfuricans</name>
    <dbReference type="NCBI Taxonomy" id="2841257"/>
    <lineage>
        <taxon>Archaea</taxon>
        <taxon>Methanobacteriati</taxon>
        <taxon>Methanobacteriota</taxon>
        <taxon>Stenosarchaea group</taxon>
        <taxon>Halobacteria</taxon>
        <taxon>Halobacteriales</taxon>
        <taxon>Haloarculaceae</taxon>
        <taxon>Halapricum</taxon>
    </lineage>
</organism>
<keyword evidence="4" id="KW-1185">Reference proteome</keyword>
<keyword evidence="2" id="KW-0812">Transmembrane</keyword>
<evidence type="ECO:0000313" key="3">
    <source>
        <dbReference type="EMBL" id="QSG14731.1"/>
    </source>
</evidence>
<protein>
    <submittedName>
        <fullName evidence="3">Uncharacterized protein</fullName>
    </submittedName>
</protein>
<evidence type="ECO:0000256" key="1">
    <source>
        <dbReference type="SAM" id="MobiDB-lite"/>
    </source>
</evidence>
<keyword evidence="2" id="KW-1133">Transmembrane helix</keyword>
<proteinExistence type="predicted"/>
<accession>A0A897NR75</accession>
<sequence>MDIVSSKLGYAEIALGTAIAFWGTVQVLVSFGDTATVLLWGVAVLLGLFVSAYGVVSVMRTHDADEAADPDQAISKTDSRFGRN</sequence>
<dbReference type="AlphaFoldDB" id="A0A897NR75"/>
<dbReference type="Proteomes" id="UP000663292">
    <property type="component" value="Chromosome"/>
</dbReference>
<name>A0A897NR75_9EURY</name>